<dbReference type="GO" id="GO:0006631">
    <property type="term" value="P:fatty acid metabolic process"/>
    <property type="evidence" value="ECO:0007669"/>
    <property type="project" value="TreeGrafter"/>
</dbReference>
<dbReference type="GO" id="GO:0031956">
    <property type="term" value="F:medium-chain fatty acid-CoA ligase activity"/>
    <property type="evidence" value="ECO:0007669"/>
    <property type="project" value="TreeGrafter"/>
</dbReference>
<sequence>MTVNLLRTAGTRVRTELEYLRLCVGSGLVGIESPCNLLSAGEALLRHGALPALLRLAAARYGDRAAVIDERGSLSYRELDDRSNRLANEWRKRGLRTGEGVAILARNHRGLLDAVFAAAKCGARIILLNTDFAGPQLRDVAAREGADLLVYDEEYEPLLGDLSPRRGAYRAWSDTPHTSSLESLITAGSPATPPISWSGAKIILLTSGTTGTPKGAPRSEPRSLEPLGAILGKVPFRTREVTECPAPLFHTLGFAMSLLAIGFGSTLVIRRKFDPQRVIDSMAEHRATALIAVPVMLARMVEAGPAATAGRDLSALRIVFVAGSQLGADLCRRVTAVFGPVVYNLYGSTEVAYATIATPRDLAAEPGCVGSPVIGAVVKVLDERGAEVPPGTTGRIFVRNAMPFDGYTGGGGKEQIDGLLSTGDVGHFDSAGRLFIDGRADDMIVSGGENVFPAEVEELLNAHPGVREAAVIGVPDAEYGARLVAYVVRREESAGDAALGVRTTDVADAEPVDAEALRAHVKSNLARYKVPRDIVFLDELPRNPTGKVLKRRLREL</sequence>
<dbReference type="InterPro" id="IPR045851">
    <property type="entry name" value="AMP-bd_C_sf"/>
</dbReference>
<dbReference type="CDD" id="cd04433">
    <property type="entry name" value="AFD_class_I"/>
    <property type="match status" value="1"/>
</dbReference>
<dbReference type="eggNOG" id="COG0318">
    <property type="taxonomic scope" value="Bacteria"/>
</dbReference>
<dbReference type="Gene3D" id="3.30.300.30">
    <property type="match status" value="1"/>
</dbReference>
<dbReference type="EMBL" id="CP006850">
    <property type="protein sequence ID" value="AHH15616.1"/>
    <property type="molecule type" value="Genomic_DNA"/>
</dbReference>
<reference evidence="5 6" key="1">
    <citation type="journal article" date="2014" name="Appl. Environ. Microbiol.">
        <title>Insights into the Microbial Degradation of Rubber and Gutta-Percha by Analysis of the Complete Genome of Nocardia nova SH22a.</title>
        <authorList>
            <person name="Luo Q."/>
            <person name="Hiessl S."/>
            <person name="Poehlein A."/>
            <person name="Daniel R."/>
            <person name="Steinbuchel A."/>
        </authorList>
    </citation>
    <scope>NUCLEOTIDE SEQUENCE [LARGE SCALE GENOMIC DNA]</scope>
    <source>
        <strain evidence="5">SH22a</strain>
    </source>
</reference>
<dbReference type="InterPro" id="IPR025110">
    <property type="entry name" value="AMP-bd_C"/>
</dbReference>
<dbReference type="STRING" id="1415166.NONO_c08090"/>
<evidence type="ECO:0000259" key="4">
    <source>
        <dbReference type="Pfam" id="PF13193"/>
    </source>
</evidence>
<name>W5TEE6_9NOCA</name>
<dbReference type="InterPro" id="IPR020845">
    <property type="entry name" value="AMP-binding_CS"/>
</dbReference>
<dbReference type="RefSeq" id="WP_025347141.1">
    <property type="nucleotide sequence ID" value="NZ_CP006850.1"/>
</dbReference>
<evidence type="ECO:0000313" key="6">
    <source>
        <dbReference type="Proteomes" id="UP000019150"/>
    </source>
</evidence>
<keyword evidence="6" id="KW-1185">Reference proteome</keyword>
<feature type="domain" description="AMP-dependent synthetase/ligase" evidence="3">
    <location>
        <begin position="57"/>
        <end position="407"/>
    </location>
</feature>
<dbReference type="PANTHER" id="PTHR43201">
    <property type="entry name" value="ACYL-COA SYNTHETASE"/>
    <property type="match status" value="1"/>
</dbReference>
<dbReference type="PROSITE" id="PS00455">
    <property type="entry name" value="AMP_BINDING"/>
    <property type="match status" value="1"/>
</dbReference>
<dbReference type="InterPro" id="IPR000873">
    <property type="entry name" value="AMP-dep_synth/lig_dom"/>
</dbReference>
<dbReference type="FunFam" id="3.30.300.30:FF:000008">
    <property type="entry name" value="2,3-dihydroxybenzoate-AMP ligase"/>
    <property type="match status" value="1"/>
</dbReference>
<evidence type="ECO:0000259" key="3">
    <source>
        <dbReference type="Pfam" id="PF00501"/>
    </source>
</evidence>
<evidence type="ECO:0000256" key="2">
    <source>
        <dbReference type="ARBA" id="ARBA00022598"/>
    </source>
</evidence>
<dbReference type="SUPFAM" id="SSF56801">
    <property type="entry name" value="Acetyl-CoA synthetase-like"/>
    <property type="match status" value="1"/>
</dbReference>
<dbReference type="InterPro" id="IPR042099">
    <property type="entry name" value="ANL_N_sf"/>
</dbReference>
<dbReference type="Gene3D" id="3.40.50.12780">
    <property type="entry name" value="N-terminal domain of ligase-like"/>
    <property type="match status" value="1"/>
</dbReference>
<dbReference type="PATRIC" id="fig|1415166.3.peg.818"/>
<dbReference type="Pfam" id="PF00501">
    <property type="entry name" value="AMP-binding"/>
    <property type="match status" value="1"/>
</dbReference>
<dbReference type="PANTHER" id="PTHR43201:SF5">
    <property type="entry name" value="MEDIUM-CHAIN ACYL-COA LIGASE ACSF2, MITOCHONDRIAL"/>
    <property type="match status" value="1"/>
</dbReference>
<organism evidence="5 6">
    <name type="scientific">Nocardia nova SH22a</name>
    <dbReference type="NCBI Taxonomy" id="1415166"/>
    <lineage>
        <taxon>Bacteria</taxon>
        <taxon>Bacillati</taxon>
        <taxon>Actinomycetota</taxon>
        <taxon>Actinomycetes</taxon>
        <taxon>Mycobacteriales</taxon>
        <taxon>Nocardiaceae</taxon>
        <taxon>Nocardia</taxon>
    </lineage>
</organism>
<dbReference type="HOGENOM" id="CLU_000022_59_0_11"/>
<comment type="similarity">
    <text evidence="1">Belongs to the ATP-dependent AMP-binding enzyme family.</text>
</comment>
<feature type="domain" description="AMP-binding enzyme C-terminal" evidence="4">
    <location>
        <begin position="455"/>
        <end position="547"/>
    </location>
</feature>
<evidence type="ECO:0000313" key="5">
    <source>
        <dbReference type="EMBL" id="AHH15616.1"/>
    </source>
</evidence>
<dbReference type="Pfam" id="PF13193">
    <property type="entry name" value="AMP-binding_C"/>
    <property type="match status" value="1"/>
</dbReference>
<accession>W5TEE6</accession>
<evidence type="ECO:0000256" key="1">
    <source>
        <dbReference type="ARBA" id="ARBA00006432"/>
    </source>
</evidence>
<keyword evidence="2 5" id="KW-0436">Ligase</keyword>
<dbReference type="KEGG" id="nno:NONO_c08090"/>
<dbReference type="OrthoDB" id="56621at2"/>
<dbReference type="Proteomes" id="UP000019150">
    <property type="component" value="Chromosome"/>
</dbReference>
<protein>
    <submittedName>
        <fullName evidence="5">Fatty-acid--CoA ligase</fullName>
    </submittedName>
</protein>
<gene>
    <name evidence="5" type="ORF">NONO_c08090</name>
</gene>
<dbReference type="AlphaFoldDB" id="W5TEE6"/>
<proteinExistence type="inferred from homology"/>